<evidence type="ECO:0000256" key="4">
    <source>
        <dbReference type="ARBA" id="ARBA00022840"/>
    </source>
</evidence>
<dbReference type="EMBL" id="JARAWJ010000005">
    <property type="protein sequence ID" value="MDX3037365.1"/>
    <property type="molecule type" value="Genomic_DNA"/>
</dbReference>
<evidence type="ECO:0000256" key="5">
    <source>
        <dbReference type="PROSITE-ProRule" id="PRU10141"/>
    </source>
</evidence>
<reference evidence="7 8" key="1">
    <citation type="journal article" date="2023" name="Microb. Genom.">
        <title>Mesoterricola silvestris gen. nov., sp. nov., Mesoterricola sediminis sp. nov., Geothrix oryzae sp. nov., Geothrix edaphica sp. nov., Geothrix rubra sp. nov., and Geothrix limicola sp. nov., six novel members of Acidobacteriota isolated from soils.</title>
        <authorList>
            <person name="Weisberg A.J."/>
            <person name="Pearce E."/>
            <person name="Kramer C.G."/>
            <person name="Chang J.H."/>
            <person name="Clarke C.R."/>
        </authorList>
    </citation>
    <scope>NUCLEOTIDE SEQUENCE [LARGE SCALE GENOMIC DNA]</scope>
    <source>
        <strain evidence="7 8">NE20-4-1</strain>
    </source>
</reference>
<protein>
    <submittedName>
        <fullName evidence="7">Serine/threonine-protein kinase</fullName>
    </submittedName>
</protein>
<evidence type="ECO:0000259" key="6">
    <source>
        <dbReference type="PROSITE" id="PS50011"/>
    </source>
</evidence>
<dbReference type="InterPro" id="IPR011009">
    <property type="entry name" value="Kinase-like_dom_sf"/>
</dbReference>
<keyword evidence="8" id="KW-1185">Reference proteome</keyword>
<comment type="caution">
    <text evidence="7">The sequence shown here is derived from an EMBL/GenBank/DDBJ whole genome shotgun (WGS) entry which is preliminary data.</text>
</comment>
<dbReference type="CDD" id="cd14014">
    <property type="entry name" value="STKc_PknB_like"/>
    <property type="match status" value="1"/>
</dbReference>
<accession>A0ABU4MJ37</accession>
<name>A0ABU4MJ37_9ACTN</name>
<organism evidence="7 8">
    <name type="scientific">Streptomyces caniscabiei</name>
    <dbReference type="NCBI Taxonomy" id="2746961"/>
    <lineage>
        <taxon>Bacteria</taxon>
        <taxon>Bacillati</taxon>
        <taxon>Actinomycetota</taxon>
        <taxon>Actinomycetes</taxon>
        <taxon>Kitasatosporales</taxon>
        <taxon>Streptomycetaceae</taxon>
        <taxon>Streptomyces</taxon>
    </lineage>
</organism>
<evidence type="ECO:0000313" key="7">
    <source>
        <dbReference type="EMBL" id="MDX3037365.1"/>
    </source>
</evidence>
<dbReference type="InterPro" id="IPR000719">
    <property type="entry name" value="Prot_kinase_dom"/>
</dbReference>
<dbReference type="Proteomes" id="UP001282474">
    <property type="component" value="Unassembled WGS sequence"/>
</dbReference>
<evidence type="ECO:0000313" key="8">
    <source>
        <dbReference type="Proteomes" id="UP001282474"/>
    </source>
</evidence>
<dbReference type="Gene3D" id="3.30.200.20">
    <property type="entry name" value="Phosphorylase Kinase, domain 1"/>
    <property type="match status" value="1"/>
</dbReference>
<dbReference type="Pfam" id="PF00069">
    <property type="entry name" value="Pkinase"/>
    <property type="match status" value="1"/>
</dbReference>
<evidence type="ECO:0000256" key="3">
    <source>
        <dbReference type="ARBA" id="ARBA00022777"/>
    </source>
</evidence>
<evidence type="ECO:0000256" key="1">
    <source>
        <dbReference type="ARBA" id="ARBA00022679"/>
    </source>
</evidence>
<keyword evidence="2 5" id="KW-0547">Nucleotide-binding</keyword>
<dbReference type="PROSITE" id="PS00107">
    <property type="entry name" value="PROTEIN_KINASE_ATP"/>
    <property type="match status" value="1"/>
</dbReference>
<dbReference type="InterPro" id="IPR008271">
    <property type="entry name" value="Ser/Thr_kinase_AS"/>
</dbReference>
<gene>
    <name evidence="7" type="ORF">PV383_09295</name>
</gene>
<dbReference type="PANTHER" id="PTHR43289">
    <property type="entry name" value="MITOGEN-ACTIVATED PROTEIN KINASE KINASE KINASE 20-RELATED"/>
    <property type="match status" value="1"/>
</dbReference>
<dbReference type="PANTHER" id="PTHR43289:SF34">
    <property type="entry name" value="SERINE_THREONINE-PROTEIN KINASE YBDM-RELATED"/>
    <property type="match status" value="1"/>
</dbReference>
<dbReference type="GO" id="GO:0016301">
    <property type="term" value="F:kinase activity"/>
    <property type="evidence" value="ECO:0007669"/>
    <property type="project" value="UniProtKB-KW"/>
</dbReference>
<dbReference type="PROSITE" id="PS00108">
    <property type="entry name" value="PROTEIN_KINASE_ST"/>
    <property type="match status" value="1"/>
</dbReference>
<keyword evidence="1" id="KW-0808">Transferase</keyword>
<feature type="domain" description="Protein kinase" evidence="6">
    <location>
        <begin position="15"/>
        <end position="281"/>
    </location>
</feature>
<dbReference type="PROSITE" id="PS50011">
    <property type="entry name" value="PROTEIN_KINASE_DOM"/>
    <property type="match status" value="1"/>
</dbReference>
<evidence type="ECO:0000256" key="2">
    <source>
        <dbReference type="ARBA" id="ARBA00022741"/>
    </source>
</evidence>
<feature type="binding site" evidence="5">
    <location>
        <position position="47"/>
    </location>
    <ligand>
        <name>ATP</name>
        <dbReference type="ChEBI" id="CHEBI:30616"/>
    </ligand>
</feature>
<dbReference type="RefSeq" id="WP_193379512.1">
    <property type="nucleotide sequence ID" value="NZ_JABXWF010000001.1"/>
</dbReference>
<keyword evidence="4 5" id="KW-0067">ATP-binding</keyword>
<dbReference type="SMART" id="SM00220">
    <property type="entry name" value="S_TKc"/>
    <property type="match status" value="1"/>
</dbReference>
<sequence length="626" mass="67069">MDRLNPDDPAILGSYRLLSLLGRGGMGRVYLARKENGGPDTTPVAVKLVRADLTDPADMRSFRRRFSREVAAARRVAGEWTARVLDADTTADVPWVATEYVPGPSLRAVVRGDFGPLPSASTLVLANRLALALRAIHHAGLIHRDLKPSNILLTVDGPRVIDFGIAHSVDASLESTITRTGSLVGTPEFMSPEQVRGERVTSASDVFSLGSVIGYAATGHSPFRGEESQVHALMFRIAYEEPDLSDLPESIEDVVRACLSKDPADRPTIGEILARTRHAPTGAWLPAELLMRLDRVAARPLPASPVLYESSPGTLGVTEAYGEPEFLDFPEPFPDAPESPAPAVRRDPLDAPEAGIEPPMVRRQPLTRQTVVRRRLVSLTAAVAGVLSTTLGIWVATPAVGMLWDGSVADGAEPGSPDPTLGSTMSGGAILVRGGAWRMAVHDLGGQKPFLLSIDLEDARHPRYIAATSHAVCTGTFSDIDATGTALLLSRPTKKVLLPEALSADRCPRVMDLHLSAEDSEPDTLTWKQWGTTPFSLSRAARPGTPIPDRFLGTHKAEGWTVTLDRGKVGSVAVSGTRDAEGRRCVMSAVVLDASEFLLASPAQLDPIRSDPACEAPRHSLVERIP</sequence>
<keyword evidence="3 7" id="KW-0418">Kinase</keyword>
<dbReference type="InterPro" id="IPR017441">
    <property type="entry name" value="Protein_kinase_ATP_BS"/>
</dbReference>
<dbReference type="Gene3D" id="1.10.510.10">
    <property type="entry name" value="Transferase(Phosphotransferase) domain 1"/>
    <property type="match status" value="1"/>
</dbReference>
<proteinExistence type="predicted"/>
<dbReference type="SUPFAM" id="SSF56112">
    <property type="entry name" value="Protein kinase-like (PK-like)"/>
    <property type="match status" value="1"/>
</dbReference>